<dbReference type="EMBL" id="HG745249">
    <property type="protein sequence ID" value="CDP21740.1"/>
    <property type="molecule type" value="Genomic_DNA"/>
</dbReference>
<reference evidence="2" key="1">
    <citation type="journal article" date="2014" name="Science">
        <title>The coffee genome provides insight into the convergent evolution of caffeine biosynthesis.</title>
        <authorList>
            <person name="Denoeud F."/>
            <person name="Carretero-Paulet L."/>
            <person name="Dereeper A."/>
            <person name="Droc G."/>
            <person name="Guyot R."/>
            <person name="Pietrella M."/>
            <person name="Zheng C."/>
            <person name="Alberti A."/>
            <person name="Anthony F."/>
            <person name="Aprea G."/>
            <person name="Aury J.M."/>
            <person name="Bento P."/>
            <person name="Bernard M."/>
            <person name="Bocs S."/>
            <person name="Campa C."/>
            <person name="Cenci A."/>
            <person name="Combes M.C."/>
            <person name="Crouzillat D."/>
            <person name="Da Silva C."/>
            <person name="Daddiego L."/>
            <person name="De Bellis F."/>
            <person name="Dussert S."/>
            <person name="Garsmeur O."/>
            <person name="Gayraud T."/>
            <person name="Guignon V."/>
            <person name="Jahn K."/>
            <person name="Jamilloux V."/>
            <person name="Joet T."/>
            <person name="Labadie K."/>
            <person name="Lan T."/>
            <person name="Leclercq J."/>
            <person name="Lepelley M."/>
            <person name="Leroy T."/>
            <person name="Li L.T."/>
            <person name="Librado P."/>
            <person name="Lopez L."/>
            <person name="Munoz A."/>
            <person name="Noel B."/>
            <person name="Pallavicini A."/>
            <person name="Perrotta G."/>
            <person name="Poncet V."/>
            <person name="Pot D."/>
            <person name="Priyono X."/>
            <person name="Rigoreau M."/>
            <person name="Rouard M."/>
            <person name="Rozas J."/>
            <person name="Tranchant-Dubreuil C."/>
            <person name="VanBuren R."/>
            <person name="Zhang Q."/>
            <person name="Andrade A.C."/>
            <person name="Argout X."/>
            <person name="Bertrand B."/>
            <person name="de Kochko A."/>
            <person name="Graziosi G."/>
            <person name="Henry R.J."/>
            <person name="Jayarama X."/>
            <person name="Ming R."/>
            <person name="Nagai C."/>
            <person name="Rounsley S."/>
            <person name="Sankoff D."/>
            <person name="Giuliano G."/>
            <person name="Albert V.A."/>
            <person name="Wincker P."/>
            <person name="Lashermes P."/>
        </authorList>
    </citation>
    <scope>NUCLEOTIDE SEQUENCE [LARGE SCALE GENOMIC DNA]</scope>
    <source>
        <strain evidence="2">cv. DH200-94</strain>
    </source>
</reference>
<gene>
    <name evidence="1" type="ORF">GSCOC_T00011698001</name>
</gene>
<proteinExistence type="predicted"/>
<dbReference type="Proteomes" id="UP000295252">
    <property type="component" value="Unassembled WGS sequence"/>
</dbReference>
<feature type="non-terminal residue" evidence="1">
    <location>
        <position position="1"/>
    </location>
</feature>
<dbReference type="InParanoid" id="A0A068VLU3"/>
<dbReference type="AlphaFoldDB" id="A0A068VLU3"/>
<dbReference type="Gramene" id="CDP21740">
    <property type="protein sequence ID" value="CDP21740"/>
    <property type="gene ID" value="GSCOC_T00011698001"/>
</dbReference>
<name>A0A068VLU3_COFCA</name>
<accession>A0A068VLU3</accession>
<protein>
    <submittedName>
        <fullName evidence="1">DH200=94 genomic scaffold, scaffold_6165</fullName>
    </submittedName>
</protein>
<evidence type="ECO:0000313" key="2">
    <source>
        <dbReference type="Proteomes" id="UP000295252"/>
    </source>
</evidence>
<organism evidence="1 2">
    <name type="scientific">Coffea canephora</name>
    <name type="common">Robusta coffee</name>
    <dbReference type="NCBI Taxonomy" id="49390"/>
    <lineage>
        <taxon>Eukaryota</taxon>
        <taxon>Viridiplantae</taxon>
        <taxon>Streptophyta</taxon>
        <taxon>Embryophyta</taxon>
        <taxon>Tracheophyta</taxon>
        <taxon>Spermatophyta</taxon>
        <taxon>Magnoliopsida</taxon>
        <taxon>eudicotyledons</taxon>
        <taxon>Gunneridae</taxon>
        <taxon>Pentapetalae</taxon>
        <taxon>asterids</taxon>
        <taxon>lamiids</taxon>
        <taxon>Gentianales</taxon>
        <taxon>Rubiaceae</taxon>
        <taxon>Ixoroideae</taxon>
        <taxon>Gardenieae complex</taxon>
        <taxon>Bertiereae - Coffeeae clade</taxon>
        <taxon>Coffeeae</taxon>
        <taxon>Coffea</taxon>
    </lineage>
</organism>
<keyword evidence="2" id="KW-1185">Reference proteome</keyword>
<evidence type="ECO:0000313" key="1">
    <source>
        <dbReference type="EMBL" id="CDP21740.1"/>
    </source>
</evidence>
<sequence length="96" mass="11079">VEPVRPVKPRPFHFTRSINGPIFKTLLSTLKTPSQTLPLKTLSHSLASIPLFSLTQHTHTQIKHNKASNKRLKPRNSFKKFDRETLAHIELEGIFW</sequence>